<organism evidence="2 3">
    <name type="scientific">Lentibacillus halodurans</name>
    <dbReference type="NCBI Taxonomy" id="237679"/>
    <lineage>
        <taxon>Bacteria</taxon>
        <taxon>Bacillati</taxon>
        <taxon>Bacillota</taxon>
        <taxon>Bacilli</taxon>
        <taxon>Bacillales</taxon>
        <taxon>Bacillaceae</taxon>
        <taxon>Lentibacillus</taxon>
    </lineage>
</organism>
<protein>
    <submittedName>
        <fullName evidence="2">Uncharacterized protein</fullName>
    </submittedName>
</protein>
<dbReference type="STRING" id="237679.SAMN04488072_109157"/>
<evidence type="ECO:0000313" key="2">
    <source>
        <dbReference type="EMBL" id="SFB20390.1"/>
    </source>
</evidence>
<evidence type="ECO:0000313" key="3">
    <source>
        <dbReference type="Proteomes" id="UP000198642"/>
    </source>
</evidence>
<feature type="region of interest" description="Disordered" evidence="1">
    <location>
        <begin position="1"/>
        <end position="22"/>
    </location>
</feature>
<proteinExistence type="predicted"/>
<dbReference type="EMBL" id="FOJW01000009">
    <property type="protein sequence ID" value="SFB20390.1"/>
    <property type="molecule type" value="Genomic_DNA"/>
</dbReference>
<sequence length="780" mass="89894">MAKKANLKKTVVKPADKPSKADSLTLDVSKKSILSRAATREYLPSVSYVNDYLVKDRGKASTKTVDFSELVHKYPKYKSLIEQLIAGMNETIVPNCSLTTIEDTTQGIRIFLEFLNSDKNLSNNYVTNLNDINIIVAKSFSNYLRSTYPKDTRSRKWFAAIRRIVQRLQELFPKDPSIGLSFSWPTGPGKNDGTVEGYHPREMKELIDACIEDIKIIKSFHKAYLRLDEELVTEDWNLENLMCFLHDGLIRNEESRLKQKQSKKAWIKKLIRSAPNAQKVIAELGYTIEQIQDLYIQRGLELASRGRSPFATRISQRPDQERAIAQFNLGLGTLKKRFPLFPYYLPINEAKGLLNSNNVDNSTILKAKDPLAYMVNRAIFNSCRKIKFMDGTLGKMAVHAAKHFVSDTLYPFFLLALINTGWNVESLLSISDDVDAHVTPDLIDPENYVIIHGRKIRGSNDRKFSKVTRRSNKNKMLDTYQLLKYVESIITKYKDSPYYRPGFLWQFTIPESQKDIISSFNEQPYFTLVSKRFTERHNFKYFSDTTGISHPKVRSGYVSIKQLMGETERELGEDLSQKDKGSIEHYISDESTNFVLDLAIKEIQKQFVKDLTNYKVRLVESTSLRSLRSAINDAKTEQEKLKLIKKESVKHHLDENTIIHLLDAGSQKYILACEDATNPSWPGWEDYVGEGKKCRYFNKCALCRQAIVFPEALPYIARRILDLDKLKKSHSSSEWVLKYGDEYDAWNQILEYWNNKEQVKNAWELARMGFVVLPQIMRGV</sequence>
<reference evidence="2 3" key="1">
    <citation type="submission" date="2016-10" db="EMBL/GenBank/DDBJ databases">
        <authorList>
            <person name="de Groot N.N."/>
        </authorList>
    </citation>
    <scope>NUCLEOTIDE SEQUENCE [LARGE SCALE GENOMIC DNA]</scope>
    <source>
        <strain evidence="2 3">CGMCC 1.3702</strain>
    </source>
</reference>
<evidence type="ECO:0000256" key="1">
    <source>
        <dbReference type="SAM" id="MobiDB-lite"/>
    </source>
</evidence>
<dbReference type="Proteomes" id="UP000198642">
    <property type="component" value="Unassembled WGS sequence"/>
</dbReference>
<accession>A0A1I0Z730</accession>
<dbReference type="AlphaFoldDB" id="A0A1I0Z730"/>
<dbReference type="RefSeq" id="WP_090238538.1">
    <property type="nucleotide sequence ID" value="NZ_FOJW01000009.1"/>
</dbReference>
<name>A0A1I0Z730_9BACI</name>
<feature type="compositionally biased region" description="Basic residues" evidence="1">
    <location>
        <begin position="1"/>
        <end position="11"/>
    </location>
</feature>
<gene>
    <name evidence="2" type="ORF">SAMN04488072_109157</name>
</gene>
<keyword evidence="3" id="KW-1185">Reference proteome</keyword>
<dbReference type="OrthoDB" id="6652000at2"/>